<evidence type="ECO:0000313" key="2">
    <source>
        <dbReference type="Proteomes" id="UP000563898"/>
    </source>
</evidence>
<dbReference type="Proteomes" id="UP000563898">
    <property type="component" value="Unassembled WGS sequence"/>
</dbReference>
<dbReference type="RefSeq" id="WP_026920045.1">
    <property type="nucleotide sequence ID" value="NZ_CP072203.1"/>
</dbReference>
<evidence type="ECO:0000313" key="1">
    <source>
        <dbReference type="EMBL" id="NKY03370.1"/>
    </source>
</evidence>
<organism evidence="1 2">
    <name type="scientific">Gordonia polyisoprenivorans</name>
    <dbReference type="NCBI Taxonomy" id="84595"/>
    <lineage>
        <taxon>Bacteria</taxon>
        <taxon>Bacillati</taxon>
        <taxon>Actinomycetota</taxon>
        <taxon>Actinomycetes</taxon>
        <taxon>Mycobacteriales</taxon>
        <taxon>Gordoniaceae</taxon>
        <taxon>Gordonia</taxon>
    </lineage>
</organism>
<gene>
    <name evidence="1" type="ORF">HGA05_17510</name>
</gene>
<dbReference type="AlphaFoldDB" id="A0A846WRH5"/>
<dbReference type="EMBL" id="JAAXPC010000010">
    <property type="protein sequence ID" value="NKY03370.1"/>
    <property type="molecule type" value="Genomic_DNA"/>
</dbReference>
<reference evidence="1 2" key="1">
    <citation type="submission" date="2020-04" db="EMBL/GenBank/DDBJ databases">
        <title>MicrobeNet Type strains.</title>
        <authorList>
            <person name="Nicholson A.C."/>
        </authorList>
    </citation>
    <scope>NUCLEOTIDE SEQUENCE [LARGE SCALE GENOMIC DNA]</scope>
    <source>
        <strain evidence="1 2">ATCC BAA-14</strain>
    </source>
</reference>
<accession>A0A846WRH5</accession>
<sequence length="61" mass="6834">MSRMLFVEDLVPGDRIALDGIRAVVRKQVPHGTDQRLVELAHSSDDRSELILKSGSKVEVY</sequence>
<proteinExistence type="predicted"/>
<comment type="caution">
    <text evidence="1">The sequence shown here is derived from an EMBL/GenBank/DDBJ whole genome shotgun (WGS) entry which is preliminary data.</text>
</comment>
<protein>
    <submittedName>
        <fullName evidence="1">Uncharacterized protein</fullName>
    </submittedName>
</protein>
<name>A0A846WRH5_9ACTN</name>